<dbReference type="AlphaFoldDB" id="A0A1X7U1Z6"/>
<name>A0A1X7U1Z6_AMPQE</name>
<organism evidence="1">
    <name type="scientific">Amphimedon queenslandica</name>
    <name type="common">Sponge</name>
    <dbReference type="NCBI Taxonomy" id="400682"/>
    <lineage>
        <taxon>Eukaryota</taxon>
        <taxon>Metazoa</taxon>
        <taxon>Porifera</taxon>
        <taxon>Demospongiae</taxon>
        <taxon>Heteroscleromorpha</taxon>
        <taxon>Haplosclerida</taxon>
        <taxon>Niphatidae</taxon>
        <taxon>Amphimedon</taxon>
    </lineage>
</organism>
<sequence>MSANIRCWLVSTTGSPLSISSLPFLPDTSDGDESTSSANGKVVHAMAKSKQKRGEYHHYDCPTRLKIVKYVSENGNKAAVRKFSTHLGYKISDATVRNFKSK</sequence>
<protein>
    <submittedName>
        <fullName evidence="1">Uncharacterized protein</fullName>
    </submittedName>
</protein>
<dbReference type="InParanoid" id="A0A1X7U1Z6"/>
<evidence type="ECO:0000313" key="1">
    <source>
        <dbReference type="EnsemblMetazoa" id="Aqu2.1.21532_001"/>
    </source>
</evidence>
<accession>A0A1X7U1Z6</accession>
<dbReference type="EnsemblMetazoa" id="Aqu2.1.21532_001">
    <property type="protein sequence ID" value="Aqu2.1.21532_001"/>
    <property type="gene ID" value="Aqu2.1.21532"/>
</dbReference>
<proteinExistence type="predicted"/>
<reference evidence="1" key="1">
    <citation type="submission" date="2017-05" db="UniProtKB">
        <authorList>
            <consortium name="EnsemblMetazoa"/>
        </authorList>
    </citation>
    <scope>IDENTIFICATION</scope>
</reference>